<gene>
    <name evidence="2" type="ORF">VITISV_016196</name>
</gene>
<feature type="compositionally biased region" description="Polar residues" evidence="1">
    <location>
        <begin position="51"/>
        <end position="60"/>
    </location>
</feature>
<reference evidence="2" key="1">
    <citation type="journal article" date="2007" name="PLoS ONE">
        <title>The first genome sequence of an elite grapevine cultivar (Pinot noir Vitis vinifera L.): coping with a highly heterozygous genome.</title>
        <authorList>
            <person name="Velasco R."/>
            <person name="Zharkikh A."/>
            <person name="Troggio M."/>
            <person name="Cartwright D.A."/>
            <person name="Cestaro A."/>
            <person name="Pruss D."/>
            <person name="Pindo M."/>
            <person name="FitzGerald L.M."/>
            <person name="Vezzulli S."/>
            <person name="Reid J."/>
            <person name="Malacarne G."/>
            <person name="Iliev D."/>
            <person name="Coppola G."/>
            <person name="Wardell B."/>
            <person name="Micheletti D."/>
            <person name="Macalma T."/>
            <person name="Facci M."/>
            <person name="Mitchell J.T."/>
            <person name="Perazzolli M."/>
            <person name="Eldredge G."/>
            <person name="Gatto P."/>
            <person name="Oyzerski R."/>
            <person name="Moretto M."/>
            <person name="Gutin N."/>
            <person name="Stefanini M."/>
            <person name="Chen Y."/>
            <person name="Segala C."/>
            <person name="Davenport C."/>
            <person name="Dematte L."/>
            <person name="Mraz A."/>
            <person name="Battilana J."/>
            <person name="Stormo K."/>
            <person name="Costa F."/>
            <person name="Tao Q."/>
            <person name="Si-Ammour A."/>
            <person name="Harkins T."/>
            <person name="Lackey A."/>
            <person name="Perbost C."/>
            <person name="Taillon B."/>
            <person name="Stella A."/>
            <person name="Solovyev V."/>
            <person name="Fawcett J.A."/>
            <person name="Sterck L."/>
            <person name="Vandepoele K."/>
            <person name="Grando S.M."/>
            <person name="Toppo S."/>
            <person name="Moser C."/>
            <person name="Lanchbury J."/>
            <person name="Bogden R."/>
            <person name="Skolnick M."/>
            <person name="Sgaramella V."/>
            <person name="Bhatnagar S.K."/>
            <person name="Fontana P."/>
            <person name="Gutin A."/>
            <person name="Van de Peer Y."/>
            <person name="Salamini F."/>
            <person name="Viola R."/>
        </authorList>
    </citation>
    <scope>NUCLEOTIDE SEQUENCE</scope>
</reference>
<feature type="region of interest" description="Disordered" evidence="1">
    <location>
        <begin position="51"/>
        <end position="125"/>
    </location>
</feature>
<feature type="compositionally biased region" description="Basic residues" evidence="1">
    <location>
        <begin position="96"/>
        <end position="105"/>
    </location>
</feature>
<name>A5C5L0_VITVI</name>
<accession>A5C5L0</accession>
<proteinExistence type="predicted"/>
<sequence length="164" mass="18610">MEVFDNLGMAKADIKETYLVAFLACWLYWWIRVRNPDKEIFTAACMEPLPNSSQQIPSKSLESRTRKVDSSVSTKENVKDSVEKDFDDLPDDSRSSSKRSMHGHKTNASTHSEHEETIFNGDNNFECTSERHFKRRKIKPNPLYYDETSCPVGVSANSCPAGAP</sequence>
<evidence type="ECO:0000256" key="1">
    <source>
        <dbReference type="SAM" id="MobiDB-lite"/>
    </source>
</evidence>
<organism evidence="2">
    <name type="scientific">Vitis vinifera</name>
    <name type="common">Grape</name>
    <dbReference type="NCBI Taxonomy" id="29760"/>
    <lineage>
        <taxon>Eukaryota</taxon>
        <taxon>Viridiplantae</taxon>
        <taxon>Streptophyta</taxon>
        <taxon>Embryophyta</taxon>
        <taxon>Tracheophyta</taxon>
        <taxon>Spermatophyta</taxon>
        <taxon>Magnoliopsida</taxon>
        <taxon>eudicotyledons</taxon>
        <taxon>Gunneridae</taxon>
        <taxon>Pentapetalae</taxon>
        <taxon>rosids</taxon>
        <taxon>Vitales</taxon>
        <taxon>Vitaceae</taxon>
        <taxon>Viteae</taxon>
        <taxon>Vitis</taxon>
    </lineage>
</organism>
<dbReference type="AlphaFoldDB" id="A5C5L0"/>
<feature type="region of interest" description="Disordered" evidence="1">
    <location>
        <begin position="142"/>
        <end position="164"/>
    </location>
</feature>
<evidence type="ECO:0000313" key="2">
    <source>
        <dbReference type="EMBL" id="CAN83964.1"/>
    </source>
</evidence>
<protein>
    <submittedName>
        <fullName evidence="2">Uncharacterized protein</fullName>
    </submittedName>
</protein>
<dbReference type="EMBL" id="AM483163">
    <property type="protein sequence ID" value="CAN83964.1"/>
    <property type="molecule type" value="Genomic_DNA"/>
</dbReference>